<accession>A0A0W8I922</accession>
<evidence type="ECO:0000313" key="3">
    <source>
        <dbReference type="Proteomes" id="UP000053512"/>
    </source>
</evidence>
<gene>
    <name evidence="2" type="ORF">AVL61_16735</name>
</gene>
<dbReference type="AlphaFoldDB" id="A0A0W8I922"/>
<dbReference type="Proteomes" id="UP000053512">
    <property type="component" value="Unassembled WGS sequence"/>
</dbReference>
<proteinExistence type="predicted"/>
<reference evidence="3" key="1">
    <citation type="submission" date="2015-12" db="EMBL/GenBank/DDBJ databases">
        <authorList>
            <person name="Nair G.R."/>
            <person name="Kaur G."/>
            <person name="Mayilraj S."/>
        </authorList>
    </citation>
    <scope>NUCLEOTIDE SEQUENCE [LARGE SCALE GENOMIC DNA]</scope>
    <source>
        <strain evidence="3">CD08_4</strain>
    </source>
</reference>
<evidence type="ECO:0000256" key="1">
    <source>
        <dbReference type="SAM" id="Phobius"/>
    </source>
</evidence>
<keyword evidence="1" id="KW-0812">Transmembrane</keyword>
<dbReference type="EMBL" id="LQBK01000028">
    <property type="protein sequence ID" value="KUG56289.1"/>
    <property type="molecule type" value="Genomic_DNA"/>
</dbReference>
<feature type="transmembrane region" description="Helical" evidence="1">
    <location>
        <begin position="37"/>
        <end position="56"/>
    </location>
</feature>
<protein>
    <submittedName>
        <fullName evidence="2">Uncharacterized protein</fullName>
    </submittedName>
</protein>
<feature type="transmembrane region" description="Helical" evidence="1">
    <location>
        <begin position="7"/>
        <end position="31"/>
    </location>
</feature>
<comment type="caution">
    <text evidence="2">The sequence shown here is derived from an EMBL/GenBank/DDBJ whole genome shotgun (WGS) entry which is preliminary data.</text>
</comment>
<dbReference type="RefSeq" id="WP_058874595.1">
    <property type="nucleotide sequence ID" value="NZ_LQBK01000028.1"/>
</dbReference>
<keyword evidence="1" id="KW-1133">Transmembrane helix</keyword>
<organism evidence="2 3">
    <name type="scientific">Kocuria rosea subsp. polaris</name>
    <dbReference type="NCBI Taxonomy" id="136273"/>
    <lineage>
        <taxon>Bacteria</taxon>
        <taxon>Bacillati</taxon>
        <taxon>Actinomycetota</taxon>
        <taxon>Actinomycetes</taxon>
        <taxon>Micrococcales</taxon>
        <taxon>Micrococcaceae</taxon>
        <taxon>Kocuria</taxon>
    </lineage>
</organism>
<keyword evidence="1" id="KW-0472">Membrane</keyword>
<evidence type="ECO:0000313" key="2">
    <source>
        <dbReference type="EMBL" id="KUG56289.1"/>
    </source>
</evidence>
<name>A0A0W8I922_KOCRO</name>
<feature type="transmembrane region" description="Helical" evidence="1">
    <location>
        <begin position="91"/>
        <end position="110"/>
    </location>
</feature>
<dbReference type="OrthoDB" id="3829237at2"/>
<sequence length="111" mass="12462">MNAKKHIIMTLSGFVAISVFALVVVLLGLDWKGGNEGVWWAFFTVSVMEFAMFVVYRKRLPMAKWGMKSVLAFDRNTTIEGAVDLCQKYSFLLLISSIILLIAGISAMFIY</sequence>